<keyword evidence="1" id="KW-0175">Coiled coil</keyword>
<proteinExistence type="predicted"/>
<organism evidence="3 4">
    <name type="scientific">Roseimaritima ulvae</name>
    <dbReference type="NCBI Taxonomy" id="980254"/>
    <lineage>
        <taxon>Bacteria</taxon>
        <taxon>Pseudomonadati</taxon>
        <taxon>Planctomycetota</taxon>
        <taxon>Planctomycetia</taxon>
        <taxon>Pirellulales</taxon>
        <taxon>Pirellulaceae</taxon>
        <taxon>Roseimaritima</taxon>
    </lineage>
</organism>
<dbReference type="AlphaFoldDB" id="A0A5B9QPK1"/>
<dbReference type="EMBL" id="CP042914">
    <property type="protein sequence ID" value="QEG41017.1"/>
    <property type="molecule type" value="Genomic_DNA"/>
</dbReference>
<dbReference type="OrthoDB" id="248872at2"/>
<feature type="compositionally biased region" description="Pro residues" evidence="2">
    <location>
        <begin position="352"/>
        <end position="370"/>
    </location>
</feature>
<feature type="coiled-coil region" evidence="1">
    <location>
        <begin position="43"/>
        <end position="148"/>
    </location>
</feature>
<evidence type="ECO:0000256" key="1">
    <source>
        <dbReference type="SAM" id="Coils"/>
    </source>
</evidence>
<evidence type="ECO:0000256" key="2">
    <source>
        <dbReference type="SAM" id="MobiDB-lite"/>
    </source>
</evidence>
<dbReference type="KEGG" id="rul:UC8_30350"/>
<feature type="region of interest" description="Disordered" evidence="2">
    <location>
        <begin position="347"/>
        <end position="376"/>
    </location>
</feature>
<name>A0A5B9QPK1_9BACT</name>
<dbReference type="RefSeq" id="WP_068133955.1">
    <property type="nucleotide sequence ID" value="NZ_CP042914.1"/>
</dbReference>
<accession>A0A5B9QPK1</accession>
<evidence type="ECO:0000313" key="3">
    <source>
        <dbReference type="EMBL" id="QEG41017.1"/>
    </source>
</evidence>
<keyword evidence="4" id="KW-1185">Reference proteome</keyword>
<dbReference type="Proteomes" id="UP000325286">
    <property type="component" value="Chromosome"/>
</dbReference>
<gene>
    <name evidence="3" type="ORF">UC8_30350</name>
</gene>
<sequence>MARRAPSEDDDGGLDSLLDTMTNVVGILVLVLIVTQMSVAEVVTRVTSESDIDEEKVAELEQQLLTKKKEAYELSRILVDPLDIDAEAQREELRKSKELLARRQKQIADSKKQMNEYAMKIESDREMAEKAATEIANTKQQREQMQTLIATSLEQKAKLEAMLDQTPKRQVAADVEVSIPNPRPAPPGSKEASFVCSGNQVFPVNAEVFRKRAEVKAKAIIQRLGLDRDPKAGIDPEKFTPLYEKLKDQDNFFDVEYYVQGKTWPRIRLTPREGRGATESMLATPRSRFRRDLLSQLDATKYYGRFYVLPDSFDVYVAARSVFSQQGILAGWEPQNEDWLYTTHITGGIRLGPPPPPPKNPPDPNAPKPKPASVID</sequence>
<protein>
    <submittedName>
        <fullName evidence="3">Uncharacterized protein</fullName>
    </submittedName>
</protein>
<reference evidence="3 4" key="1">
    <citation type="submission" date="2019-08" db="EMBL/GenBank/DDBJ databases">
        <title>Deep-cultivation of Planctomycetes and their phenomic and genomic characterization uncovers novel biology.</title>
        <authorList>
            <person name="Wiegand S."/>
            <person name="Jogler M."/>
            <person name="Boedeker C."/>
            <person name="Pinto D."/>
            <person name="Vollmers J."/>
            <person name="Rivas-Marin E."/>
            <person name="Kohn T."/>
            <person name="Peeters S.H."/>
            <person name="Heuer A."/>
            <person name="Rast P."/>
            <person name="Oberbeckmann S."/>
            <person name="Bunk B."/>
            <person name="Jeske O."/>
            <person name="Meyerdierks A."/>
            <person name="Storesund J.E."/>
            <person name="Kallscheuer N."/>
            <person name="Luecker S."/>
            <person name="Lage O.M."/>
            <person name="Pohl T."/>
            <person name="Merkel B.J."/>
            <person name="Hornburger P."/>
            <person name="Mueller R.-W."/>
            <person name="Bruemmer F."/>
            <person name="Labrenz M."/>
            <person name="Spormann A.M."/>
            <person name="Op den Camp H."/>
            <person name="Overmann J."/>
            <person name="Amann R."/>
            <person name="Jetten M.S.M."/>
            <person name="Mascher T."/>
            <person name="Medema M.H."/>
            <person name="Devos D.P."/>
            <person name="Kaster A.-K."/>
            <person name="Ovreas L."/>
            <person name="Rohde M."/>
            <person name="Galperin M.Y."/>
            <person name="Jogler C."/>
        </authorList>
    </citation>
    <scope>NUCLEOTIDE SEQUENCE [LARGE SCALE GENOMIC DNA]</scope>
    <source>
        <strain evidence="3 4">UC8</strain>
    </source>
</reference>
<evidence type="ECO:0000313" key="4">
    <source>
        <dbReference type="Proteomes" id="UP000325286"/>
    </source>
</evidence>